<evidence type="ECO:0000256" key="8">
    <source>
        <dbReference type="ARBA" id="ARBA00022432"/>
    </source>
</evidence>
<comment type="pathway">
    <text evidence="3">Carbohydrate biosynthesis; gluconeogenesis.</text>
</comment>
<dbReference type="InterPro" id="IPR036076">
    <property type="entry name" value="FBPase_V_sf"/>
</dbReference>
<evidence type="ECO:0000256" key="7">
    <source>
        <dbReference type="ARBA" id="ARBA00018635"/>
    </source>
</evidence>
<dbReference type="OrthoDB" id="5829at2157"/>
<evidence type="ECO:0000313" key="15">
    <source>
        <dbReference type="EMBL" id="NVO66073.1"/>
    </source>
</evidence>
<keyword evidence="11" id="KW-0460">Magnesium</keyword>
<evidence type="ECO:0000256" key="2">
    <source>
        <dbReference type="ARBA" id="ARBA00001946"/>
    </source>
</evidence>
<evidence type="ECO:0000256" key="3">
    <source>
        <dbReference type="ARBA" id="ARBA00004742"/>
    </source>
</evidence>
<dbReference type="Pfam" id="PF01950">
    <property type="entry name" value="FBPase_3"/>
    <property type="match status" value="1"/>
</dbReference>
<evidence type="ECO:0000256" key="10">
    <source>
        <dbReference type="ARBA" id="ARBA00022801"/>
    </source>
</evidence>
<dbReference type="AlphaFoldDB" id="A0A7K4HLD9"/>
<comment type="caution">
    <text evidence="15">The sequence shown here is derived from an EMBL/GenBank/DDBJ whole genome shotgun (WGS) entry which is preliminary data.</text>
</comment>
<reference evidence="15 16" key="1">
    <citation type="submission" date="2020-06" db="EMBL/GenBank/DDBJ databases">
        <title>Methanofollis fontis sp. nov., a methanogen isolated from marine sediments near a cold seep at Four-Way Closure Ridge offshore southwestern Taiwan.</title>
        <authorList>
            <person name="Chen S.-C."/>
            <person name="Teng N.-H."/>
            <person name="Lin Y.-S."/>
            <person name="Lai M.-C."/>
            <person name="Chen H.-H."/>
            <person name="Wang C.-C."/>
        </authorList>
    </citation>
    <scope>NUCLEOTIDE SEQUENCE [LARGE SCALE GENOMIC DNA]</scope>
    <source>
        <strain evidence="15 16">DSM 2702</strain>
    </source>
</reference>
<evidence type="ECO:0000313" key="16">
    <source>
        <dbReference type="Proteomes" id="UP000570823"/>
    </source>
</evidence>
<dbReference type="UniPathway" id="UPA00138"/>
<evidence type="ECO:0000256" key="11">
    <source>
        <dbReference type="ARBA" id="ARBA00022842"/>
    </source>
</evidence>
<dbReference type="GO" id="GO:0006094">
    <property type="term" value="P:gluconeogenesis"/>
    <property type="evidence" value="ECO:0007669"/>
    <property type="project" value="UniProtKB-UniPathway"/>
</dbReference>
<keyword evidence="16" id="KW-1185">Reference proteome</keyword>
<dbReference type="GO" id="GO:0042132">
    <property type="term" value="F:fructose 1,6-bisphosphate 1-phosphatase activity"/>
    <property type="evidence" value="ECO:0007669"/>
    <property type="project" value="UniProtKB-EC"/>
</dbReference>
<evidence type="ECO:0000256" key="12">
    <source>
        <dbReference type="ARBA" id="ARBA00023239"/>
    </source>
</evidence>
<keyword evidence="14" id="KW-0119">Carbohydrate metabolism</keyword>
<evidence type="ECO:0000256" key="14">
    <source>
        <dbReference type="ARBA" id="ARBA00023277"/>
    </source>
</evidence>
<dbReference type="PANTHER" id="PTHR38341">
    <property type="entry name" value="FRUCTOSE-1,6-BISPHOSPHATE ALDOLASE/PHOSPHATASE"/>
    <property type="match status" value="1"/>
</dbReference>
<sequence>MITLTVLTADFGGFPAGLRAHPLVVEKAAKLLRAEHGKRIIDSFTTRAGGRVACVFTSAGEGKAAPLLDDLCAACRGVSGEIGLSGSGSVETVSLTFEERPGEAVLVFLSAGAAPNAWCMPLCRIFADPFTSPALVREPLMREGFSFICDDGSVFATPAETCGLLSHLEGGRLPVRVERQDRLPAAAAGRGPDPALVLRAGEGLPVVGEVLAAAAGNGLMAVSLCDMSPIYPKTACLGFSIHDGMLIGPADLYDDPVFGR</sequence>
<dbReference type="SUPFAM" id="SSF111249">
    <property type="entry name" value="Sulfolobus fructose-1,6-bisphosphatase-like"/>
    <property type="match status" value="1"/>
</dbReference>
<keyword evidence="12" id="KW-0456">Lyase</keyword>
<dbReference type="RefSeq" id="WP_176787702.1">
    <property type="nucleotide sequence ID" value="NZ_JABXWR010000001.1"/>
</dbReference>
<evidence type="ECO:0000256" key="13">
    <source>
        <dbReference type="ARBA" id="ARBA00023270"/>
    </source>
</evidence>
<dbReference type="PANTHER" id="PTHR38341:SF1">
    <property type="entry name" value="FRUCTOSE-1,6-BISPHOSPHATE ALDOLASE_PHOSPHATASE"/>
    <property type="match status" value="1"/>
</dbReference>
<evidence type="ECO:0000256" key="9">
    <source>
        <dbReference type="ARBA" id="ARBA00022723"/>
    </source>
</evidence>
<comment type="similarity">
    <text evidence="4">Belongs to the FBP aldolase/phosphatase family.</text>
</comment>
<gene>
    <name evidence="15" type="ORF">HWN36_01795</name>
</gene>
<dbReference type="EC" id="3.1.3.11" evidence="6"/>
<proteinExistence type="inferred from homology"/>
<comment type="cofactor">
    <cofactor evidence="2">
        <name>Mg(2+)</name>
        <dbReference type="ChEBI" id="CHEBI:18420"/>
    </cofactor>
</comment>
<keyword evidence="8" id="KW-0312">Gluconeogenesis</keyword>
<evidence type="ECO:0000256" key="1">
    <source>
        <dbReference type="ARBA" id="ARBA00001273"/>
    </source>
</evidence>
<dbReference type="EMBL" id="JABXWR010000001">
    <property type="protein sequence ID" value="NVO66073.1"/>
    <property type="molecule type" value="Genomic_DNA"/>
</dbReference>
<protein>
    <recommendedName>
        <fullName evidence="7">Fructose-1,6-bisphosphate aldolase/phosphatase</fullName>
        <ecNumber evidence="6">3.1.3.11</ecNumber>
    </recommendedName>
</protein>
<dbReference type="GO" id="GO:0016829">
    <property type="term" value="F:lyase activity"/>
    <property type="evidence" value="ECO:0007669"/>
    <property type="project" value="UniProtKB-KW"/>
</dbReference>
<evidence type="ECO:0000256" key="6">
    <source>
        <dbReference type="ARBA" id="ARBA00013093"/>
    </source>
</evidence>
<dbReference type="GO" id="GO:0046872">
    <property type="term" value="F:metal ion binding"/>
    <property type="evidence" value="ECO:0007669"/>
    <property type="project" value="UniProtKB-KW"/>
</dbReference>
<evidence type="ECO:0000256" key="5">
    <source>
        <dbReference type="ARBA" id="ARBA00011820"/>
    </source>
</evidence>
<accession>A0A7K4HLD9</accession>
<comment type="subunit">
    <text evidence="5">Homooctamer; dimer of tetramers.</text>
</comment>
<evidence type="ECO:0000256" key="4">
    <source>
        <dbReference type="ARBA" id="ARBA00010693"/>
    </source>
</evidence>
<comment type="catalytic activity">
    <reaction evidence="1">
        <text>beta-D-fructose 1,6-bisphosphate + H2O = beta-D-fructose 6-phosphate + phosphate</text>
        <dbReference type="Rhea" id="RHEA:11064"/>
        <dbReference type="ChEBI" id="CHEBI:15377"/>
        <dbReference type="ChEBI" id="CHEBI:32966"/>
        <dbReference type="ChEBI" id="CHEBI:43474"/>
        <dbReference type="ChEBI" id="CHEBI:57634"/>
        <dbReference type="EC" id="3.1.3.11"/>
    </reaction>
</comment>
<dbReference type="InterPro" id="IPR002803">
    <property type="entry name" value="FBPase_V"/>
</dbReference>
<keyword evidence="9" id="KW-0479">Metal-binding</keyword>
<organism evidence="15 16">
    <name type="scientific">Methanofollis tationis</name>
    <dbReference type="NCBI Taxonomy" id="81417"/>
    <lineage>
        <taxon>Archaea</taxon>
        <taxon>Methanobacteriati</taxon>
        <taxon>Methanobacteriota</taxon>
        <taxon>Stenosarchaea group</taxon>
        <taxon>Methanomicrobia</taxon>
        <taxon>Methanomicrobiales</taxon>
        <taxon>Methanomicrobiaceae</taxon>
        <taxon>Methanofollis</taxon>
    </lineage>
</organism>
<name>A0A7K4HLD9_9EURY</name>
<keyword evidence="10" id="KW-0378">Hydrolase</keyword>
<keyword evidence="13" id="KW-0704">Schiff base</keyword>
<dbReference type="Proteomes" id="UP000570823">
    <property type="component" value="Unassembled WGS sequence"/>
</dbReference>